<dbReference type="KEGG" id="adl:AURDEDRAFT_178224"/>
<dbReference type="EMBL" id="JH688744">
    <property type="protein sequence ID" value="EJD32682.1"/>
    <property type="molecule type" value="Genomic_DNA"/>
</dbReference>
<protein>
    <submittedName>
        <fullName evidence="1">Uncharacterized protein</fullName>
    </submittedName>
</protein>
<evidence type="ECO:0000313" key="1">
    <source>
        <dbReference type="EMBL" id="EJD32682.1"/>
    </source>
</evidence>
<dbReference type="InParanoid" id="J0D242"/>
<accession>J0D242</accession>
<proteinExistence type="predicted"/>
<dbReference type="Proteomes" id="UP000006514">
    <property type="component" value="Unassembled WGS sequence"/>
</dbReference>
<organism evidence="1 2">
    <name type="scientific">Auricularia subglabra (strain TFB-10046 / SS5)</name>
    <name type="common">White-rot fungus</name>
    <name type="synonym">Auricularia delicata (strain TFB10046)</name>
    <dbReference type="NCBI Taxonomy" id="717982"/>
    <lineage>
        <taxon>Eukaryota</taxon>
        <taxon>Fungi</taxon>
        <taxon>Dikarya</taxon>
        <taxon>Basidiomycota</taxon>
        <taxon>Agaricomycotina</taxon>
        <taxon>Agaricomycetes</taxon>
        <taxon>Auriculariales</taxon>
        <taxon>Auriculariaceae</taxon>
        <taxon>Auricularia</taxon>
    </lineage>
</organism>
<name>J0D242_AURST</name>
<keyword evidence="2" id="KW-1185">Reference proteome</keyword>
<sequence>MLHKLRLCIWRPHESFMKYFIARTRLQRAVFGTSVSEEVLVLDVLSGIPEIVSVMVKGVLGDIKQASLTHPAILRGSPTVSPSLSPSVKAAELLRELCN</sequence>
<reference evidence="2" key="1">
    <citation type="journal article" date="2012" name="Science">
        <title>The Paleozoic origin of enzymatic lignin decomposition reconstructed from 31 fungal genomes.</title>
        <authorList>
            <person name="Floudas D."/>
            <person name="Binder M."/>
            <person name="Riley R."/>
            <person name="Barry K."/>
            <person name="Blanchette R.A."/>
            <person name="Henrissat B."/>
            <person name="Martinez A.T."/>
            <person name="Otillar R."/>
            <person name="Spatafora J.W."/>
            <person name="Yadav J.S."/>
            <person name="Aerts A."/>
            <person name="Benoit I."/>
            <person name="Boyd A."/>
            <person name="Carlson A."/>
            <person name="Copeland A."/>
            <person name="Coutinho P.M."/>
            <person name="de Vries R.P."/>
            <person name="Ferreira P."/>
            <person name="Findley K."/>
            <person name="Foster B."/>
            <person name="Gaskell J."/>
            <person name="Glotzer D."/>
            <person name="Gorecki P."/>
            <person name="Heitman J."/>
            <person name="Hesse C."/>
            <person name="Hori C."/>
            <person name="Igarashi K."/>
            <person name="Jurgens J.A."/>
            <person name="Kallen N."/>
            <person name="Kersten P."/>
            <person name="Kohler A."/>
            <person name="Kuees U."/>
            <person name="Kumar T.K.A."/>
            <person name="Kuo A."/>
            <person name="LaButti K."/>
            <person name="Larrondo L.F."/>
            <person name="Lindquist E."/>
            <person name="Ling A."/>
            <person name="Lombard V."/>
            <person name="Lucas S."/>
            <person name="Lundell T."/>
            <person name="Martin R."/>
            <person name="McLaughlin D.J."/>
            <person name="Morgenstern I."/>
            <person name="Morin E."/>
            <person name="Murat C."/>
            <person name="Nagy L.G."/>
            <person name="Nolan M."/>
            <person name="Ohm R.A."/>
            <person name="Patyshakuliyeva A."/>
            <person name="Rokas A."/>
            <person name="Ruiz-Duenas F.J."/>
            <person name="Sabat G."/>
            <person name="Salamov A."/>
            <person name="Samejima M."/>
            <person name="Schmutz J."/>
            <person name="Slot J.C."/>
            <person name="St John F."/>
            <person name="Stenlid J."/>
            <person name="Sun H."/>
            <person name="Sun S."/>
            <person name="Syed K."/>
            <person name="Tsang A."/>
            <person name="Wiebenga A."/>
            <person name="Young D."/>
            <person name="Pisabarro A."/>
            <person name="Eastwood D.C."/>
            <person name="Martin F."/>
            <person name="Cullen D."/>
            <person name="Grigoriev I.V."/>
            <person name="Hibbett D.S."/>
        </authorList>
    </citation>
    <scope>NUCLEOTIDE SEQUENCE [LARGE SCALE GENOMIC DNA]</scope>
    <source>
        <strain evidence="2">TFB10046</strain>
    </source>
</reference>
<dbReference type="AlphaFoldDB" id="J0D242"/>
<evidence type="ECO:0000313" key="2">
    <source>
        <dbReference type="Proteomes" id="UP000006514"/>
    </source>
</evidence>
<gene>
    <name evidence="1" type="ORF">AURDEDRAFT_178224</name>
</gene>